<dbReference type="GO" id="GO:0005096">
    <property type="term" value="F:GTPase activator activity"/>
    <property type="evidence" value="ECO:0007669"/>
    <property type="project" value="TreeGrafter"/>
</dbReference>
<accession>R7Q6X2</accession>
<keyword evidence="3" id="KW-1185">Reference proteome</keyword>
<dbReference type="GeneID" id="17321320"/>
<protein>
    <recommendedName>
        <fullName evidence="1">Rab-GAP TBC domain-containing protein</fullName>
    </recommendedName>
</protein>
<dbReference type="STRING" id="2769.R7Q6X2"/>
<dbReference type="InterPro" id="IPR000195">
    <property type="entry name" value="Rab-GAP-TBC_dom"/>
</dbReference>
<dbReference type="OrthoDB" id="26371at2759"/>
<organism evidence="2 3">
    <name type="scientific">Chondrus crispus</name>
    <name type="common">Carrageen Irish moss</name>
    <name type="synonym">Polymorpha crispa</name>
    <dbReference type="NCBI Taxonomy" id="2769"/>
    <lineage>
        <taxon>Eukaryota</taxon>
        <taxon>Rhodophyta</taxon>
        <taxon>Florideophyceae</taxon>
        <taxon>Rhodymeniophycidae</taxon>
        <taxon>Gigartinales</taxon>
        <taxon>Gigartinaceae</taxon>
        <taxon>Chondrus</taxon>
    </lineage>
</organism>
<dbReference type="AlphaFoldDB" id="R7Q6X2"/>
<dbReference type="SUPFAM" id="SSF47923">
    <property type="entry name" value="Ypt/Rab-GAP domain of gyp1p"/>
    <property type="match status" value="2"/>
</dbReference>
<evidence type="ECO:0000313" key="2">
    <source>
        <dbReference type="EMBL" id="CDF33784.1"/>
    </source>
</evidence>
<reference evidence="3" key="1">
    <citation type="journal article" date="2013" name="Proc. Natl. Acad. Sci. U.S.A.">
        <title>Genome structure and metabolic features in the red seaweed Chondrus crispus shed light on evolution of the Archaeplastida.</title>
        <authorList>
            <person name="Collen J."/>
            <person name="Porcel B."/>
            <person name="Carre W."/>
            <person name="Ball S.G."/>
            <person name="Chaparro C."/>
            <person name="Tonon T."/>
            <person name="Barbeyron T."/>
            <person name="Michel G."/>
            <person name="Noel B."/>
            <person name="Valentin K."/>
            <person name="Elias M."/>
            <person name="Artiguenave F."/>
            <person name="Arun A."/>
            <person name="Aury J.M."/>
            <person name="Barbosa-Neto J.F."/>
            <person name="Bothwell J.H."/>
            <person name="Bouget F.Y."/>
            <person name="Brillet L."/>
            <person name="Cabello-Hurtado F."/>
            <person name="Capella-Gutierrez S."/>
            <person name="Charrier B."/>
            <person name="Cladiere L."/>
            <person name="Cock J.M."/>
            <person name="Coelho S.M."/>
            <person name="Colleoni C."/>
            <person name="Czjzek M."/>
            <person name="Da Silva C."/>
            <person name="Delage L."/>
            <person name="Denoeud F."/>
            <person name="Deschamps P."/>
            <person name="Dittami S.M."/>
            <person name="Gabaldon T."/>
            <person name="Gachon C.M."/>
            <person name="Groisillier A."/>
            <person name="Herve C."/>
            <person name="Jabbari K."/>
            <person name="Katinka M."/>
            <person name="Kloareg B."/>
            <person name="Kowalczyk N."/>
            <person name="Labadie K."/>
            <person name="Leblanc C."/>
            <person name="Lopez P.J."/>
            <person name="McLachlan D.H."/>
            <person name="Meslet-Cladiere L."/>
            <person name="Moustafa A."/>
            <person name="Nehr Z."/>
            <person name="Nyvall Collen P."/>
            <person name="Panaud O."/>
            <person name="Partensky F."/>
            <person name="Poulain J."/>
            <person name="Rensing S.A."/>
            <person name="Rousvoal S."/>
            <person name="Samson G."/>
            <person name="Symeonidi A."/>
            <person name="Weissenbach J."/>
            <person name="Zambounis A."/>
            <person name="Wincker P."/>
            <person name="Boyen C."/>
        </authorList>
    </citation>
    <scope>NUCLEOTIDE SEQUENCE [LARGE SCALE GENOMIC DNA]</scope>
    <source>
        <strain evidence="3">cv. Stackhouse</strain>
    </source>
</reference>
<evidence type="ECO:0000313" key="3">
    <source>
        <dbReference type="Proteomes" id="UP000012073"/>
    </source>
</evidence>
<dbReference type="PANTHER" id="PTHR22957:SF26">
    <property type="entry name" value="LD44506P"/>
    <property type="match status" value="1"/>
</dbReference>
<feature type="domain" description="Rab-GAP TBC" evidence="1">
    <location>
        <begin position="132"/>
        <end position="365"/>
    </location>
</feature>
<dbReference type="Pfam" id="PF00566">
    <property type="entry name" value="RabGAP-TBC"/>
    <property type="match status" value="1"/>
</dbReference>
<dbReference type="Proteomes" id="UP000012073">
    <property type="component" value="Unassembled WGS sequence"/>
</dbReference>
<dbReference type="InterPro" id="IPR035969">
    <property type="entry name" value="Rab-GAP_TBC_sf"/>
</dbReference>
<dbReference type="PhylomeDB" id="R7Q6X2"/>
<dbReference type="KEGG" id="ccp:CHC_T00002397001"/>
<sequence length="604" mass="69455">MAVSTAGTFFDLDASGNEEFPCKPLRSSALKEINAVASFFGNHFFRGRQQLTKCGSLGIGVIDFADMEEECRENEIPSHKNEAVRFTKTFRSPRSVLQKKVPVNSSQRLQMDLILLDECPSREDLRKCAWKGCGPQNRAQVWRMLLGHEPLKFSARRPALEVKRKRYREYVDLLYPENDLPDTDKTIRQVEMDLPRTHPHIPIFHVPEVREPMKRILYLYGILNPKRTYVQGMNEILTPVIVVFLSSYLKEVGEKGVESFLNRGGIGKSLTDEELRHAEADAFWTFSLLVSSIKDNFTAEQSGILRRVQRLETIVREVDPLLAAHLERNGNEYIQFACRWMNCLLMRELPFPLVVKLWDALLGEEDGMADLHVYFCAALMIRFRAELLSKGFEDCIMFLQHLPTQGWKTREVDFLLSQAFVWKEDLKLESLFACQVYCKLHIDHSCLSWDICAVNYRQSPCSVLFLNTFRIAPSRQQPRSSAPAPFFHSRPCPIERIPAIKSPRLQIHPRVMIASSAARIAARQLARPVSRSLHSTTSARGAHGNDYEYLHAKYMYNLRNKPASKLKAGSLISTYFSRLRLNMQKLGVSSHFQRLRHTKFCQPC</sequence>
<dbReference type="PANTHER" id="PTHR22957">
    <property type="entry name" value="TBC1 DOMAIN FAMILY MEMBER GTPASE-ACTIVATING PROTEIN"/>
    <property type="match status" value="1"/>
</dbReference>
<dbReference type="Gene3D" id="1.10.8.270">
    <property type="entry name" value="putative rabgap domain of human tbc1 domain family member 14 like domains"/>
    <property type="match status" value="1"/>
</dbReference>
<name>R7Q6X2_CHOCR</name>
<gene>
    <name evidence="2" type="ORF">CHC_T00002397001</name>
</gene>
<evidence type="ECO:0000259" key="1">
    <source>
        <dbReference type="PROSITE" id="PS50086"/>
    </source>
</evidence>
<proteinExistence type="predicted"/>
<dbReference type="EMBL" id="HG001658">
    <property type="protein sequence ID" value="CDF33784.1"/>
    <property type="molecule type" value="Genomic_DNA"/>
</dbReference>
<dbReference type="SMART" id="SM00164">
    <property type="entry name" value="TBC"/>
    <property type="match status" value="1"/>
</dbReference>
<dbReference type="Gramene" id="CDF33784">
    <property type="protein sequence ID" value="CDF33784"/>
    <property type="gene ID" value="CHC_T00002397001"/>
</dbReference>
<dbReference type="RefSeq" id="XP_005713603.1">
    <property type="nucleotide sequence ID" value="XM_005713546.1"/>
</dbReference>
<dbReference type="Gene3D" id="1.10.472.80">
    <property type="entry name" value="Ypt/Rab-GAP domain of gyp1p, domain 3"/>
    <property type="match status" value="1"/>
</dbReference>
<dbReference type="PROSITE" id="PS50086">
    <property type="entry name" value="TBC_RABGAP"/>
    <property type="match status" value="1"/>
</dbReference>